<dbReference type="EMBL" id="FWFS01000008">
    <property type="protein sequence ID" value="SLN53942.1"/>
    <property type="molecule type" value="Genomic_DNA"/>
</dbReference>
<dbReference type="FunFam" id="3.20.20.70:FF:000059">
    <property type="entry name" value="N-ethylmaleimide reductase, FMN-linked"/>
    <property type="match status" value="1"/>
</dbReference>
<evidence type="ECO:0000313" key="5">
    <source>
        <dbReference type="EMBL" id="SLN53942.1"/>
    </source>
</evidence>
<evidence type="ECO:0000256" key="2">
    <source>
        <dbReference type="ARBA" id="ARBA00005979"/>
    </source>
</evidence>
<feature type="domain" description="NADH:flavin oxidoreductase/NADH oxidase N-terminal" evidence="4">
    <location>
        <begin position="15"/>
        <end position="352"/>
    </location>
</feature>
<keyword evidence="6" id="KW-1185">Reference proteome</keyword>
<organism evidence="5 6">
    <name type="scientific">Aquimixticola soesokkakensis</name>
    <dbReference type="NCBI Taxonomy" id="1519096"/>
    <lineage>
        <taxon>Bacteria</taxon>
        <taxon>Pseudomonadati</taxon>
        <taxon>Pseudomonadota</taxon>
        <taxon>Alphaproteobacteria</taxon>
        <taxon>Rhodobacterales</taxon>
        <taxon>Paracoccaceae</taxon>
        <taxon>Aquimixticola</taxon>
    </lineage>
</organism>
<dbReference type="RefSeq" id="WP_085837080.1">
    <property type="nucleotide sequence ID" value="NZ_FWFS01000008.1"/>
</dbReference>
<reference evidence="5 6" key="1">
    <citation type="submission" date="2017-03" db="EMBL/GenBank/DDBJ databases">
        <authorList>
            <person name="Afonso C.L."/>
            <person name="Miller P.J."/>
            <person name="Scott M.A."/>
            <person name="Spackman E."/>
            <person name="Goraichik I."/>
            <person name="Dimitrov K.M."/>
            <person name="Suarez D.L."/>
            <person name="Swayne D.E."/>
        </authorList>
    </citation>
    <scope>NUCLEOTIDE SEQUENCE [LARGE SCALE GENOMIC DNA]</scope>
    <source>
        <strain evidence="5 6">CECT 8620</strain>
    </source>
</reference>
<accession>A0A1Y5T1S1</accession>
<dbReference type="AlphaFoldDB" id="A0A1Y5T1S1"/>
<comment type="similarity">
    <text evidence="2">Belongs to the NADH:flavin oxidoreductase/NADH oxidase family.</text>
</comment>
<protein>
    <submittedName>
        <fullName evidence="5">N-ethylmaleimide reductase</fullName>
        <ecNumber evidence="5">1.-.-.-</ecNumber>
    </submittedName>
</protein>
<dbReference type="EC" id="1.-.-.-" evidence="5"/>
<dbReference type="InterPro" id="IPR001155">
    <property type="entry name" value="OxRdtase_FMN_N"/>
</dbReference>
<evidence type="ECO:0000259" key="4">
    <source>
        <dbReference type="Pfam" id="PF00724"/>
    </source>
</evidence>
<dbReference type="GO" id="GO:0016628">
    <property type="term" value="F:oxidoreductase activity, acting on the CH-CH group of donors, NAD or NADP as acceptor"/>
    <property type="evidence" value="ECO:0007669"/>
    <property type="project" value="UniProtKB-ARBA"/>
</dbReference>
<evidence type="ECO:0000313" key="6">
    <source>
        <dbReference type="Proteomes" id="UP000193862"/>
    </source>
</evidence>
<sequence length="375" mass="41354">MTVAEANQETKTNTLFEPAQLGSWDLTNRVAMAPMSRFRADPKTWVPADYTAEYYGQRNTCGMLITEATQMSPDAVGYPRSPGLYNAEQTEVWKGIVDAIHAGGAKAVVQLWHTGRISHAYNRPTDNPHPMGPSPIKPVTEMITDEHGMVEIPTPREMTKDDIKYVVDMYAETARNAKAAGFDGIEIHAANGYLIDQFCASNINKRTDEYGGSYENRLRFLREIIETVATVYDKGNIGVRFSPYGTFNDVHEEDPLALFTAQVKQSEASGVGYVHVIRPEVTGDNDVAEAFDHADVIGVARDLYSGVIIAAGQYTRETAEQEIASGRADIVAFGRPFVSNPDLISRMKAGTELAQLNRDTLYIPGRAGYIDYPEA</sequence>
<name>A0A1Y5T1S1_9RHOB</name>
<keyword evidence="3 5" id="KW-0560">Oxidoreductase</keyword>
<gene>
    <name evidence="5" type="primary">nemA_2</name>
    <name evidence="5" type="ORF">AQS8620_02371</name>
</gene>
<dbReference type="SUPFAM" id="SSF51395">
    <property type="entry name" value="FMN-linked oxidoreductases"/>
    <property type="match status" value="1"/>
</dbReference>
<dbReference type="InterPro" id="IPR045247">
    <property type="entry name" value="Oye-like"/>
</dbReference>
<proteinExistence type="inferred from homology"/>
<evidence type="ECO:0000256" key="3">
    <source>
        <dbReference type="ARBA" id="ARBA00023002"/>
    </source>
</evidence>
<dbReference type="OrthoDB" id="9784632at2"/>
<dbReference type="GO" id="GO:0005829">
    <property type="term" value="C:cytosol"/>
    <property type="evidence" value="ECO:0007669"/>
    <property type="project" value="UniProtKB-ARBA"/>
</dbReference>
<dbReference type="Gene3D" id="3.20.20.70">
    <property type="entry name" value="Aldolase class I"/>
    <property type="match status" value="1"/>
</dbReference>
<dbReference type="CDD" id="cd02933">
    <property type="entry name" value="OYE_like_FMN"/>
    <property type="match status" value="1"/>
</dbReference>
<dbReference type="InterPro" id="IPR013785">
    <property type="entry name" value="Aldolase_TIM"/>
</dbReference>
<dbReference type="PANTHER" id="PTHR22893:SF91">
    <property type="entry name" value="NADPH DEHYDROGENASE 2-RELATED"/>
    <property type="match status" value="1"/>
</dbReference>
<comment type="cofactor">
    <cofactor evidence="1">
        <name>FMN</name>
        <dbReference type="ChEBI" id="CHEBI:58210"/>
    </cofactor>
</comment>
<evidence type="ECO:0000256" key="1">
    <source>
        <dbReference type="ARBA" id="ARBA00001917"/>
    </source>
</evidence>
<dbReference type="Proteomes" id="UP000193862">
    <property type="component" value="Unassembled WGS sequence"/>
</dbReference>
<dbReference type="GO" id="GO:0010181">
    <property type="term" value="F:FMN binding"/>
    <property type="evidence" value="ECO:0007669"/>
    <property type="project" value="InterPro"/>
</dbReference>
<dbReference type="Pfam" id="PF00724">
    <property type="entry name" value="Oxidored_FMN"/>
    <property type="match status" value="1"/>
</dbReference>
<dbReference type="PANTHER" id="PTHR22893">
    <property type="entry name" value="NADH OXIDOREDUCTASE-RELATED"/>
    <property type="match status" value="1"/>
</dbReference>